<keyword evidence="3" id="KW-1185">Reference proteome</keyword>
<evidence type="ECO:0000259" key="1">
    <source>
        <dbReference type="Pfam" id="PF01738"/>
    </source>
</evidence>
<sequence length="244" mass="26461">MALQRKEIRYDGLNGDTGGPFIGSLHWDDALDGPRPGVLVAHAFSGRKMFEEQRAQELAALGYVGFAVDYYGQGWTTDDPAEAHAAKDRLDKDRATLAARMEAAFKALATQELVNEDLIAGIGYCFGGKAVLDLARQGVDIKGVVSFHGILDRAETAPDVKIPAEVLALHGWDDPLARPESVLAFGQEMTERGARWQLHAYGHTGHAFTNPAAKPGAQPGFGFDVKATARSWRAMVDFLAEVLR</sequence>
<dbReference type="PANTHER" id="PTHR22946:SF0">
    <property type="entry name" value="DIENELACTONE HYDROLASE DOMAIN-CONTAINING PROTEIN"/>
    <property type="match status" value="1"/>
</dbReference>
<reference evidence="3" key="1">
    <citation type="submission" date="2016-10" db="EMBL/GenBank/DDBJ databases">
        <authorList>
            <person name="Varghese N."/>
            <person name="Submissions S."/>
        </authorList>
    </citation>
    <scope>NUCLEOTIDE SEQUENCE [LARGE SCALE GENOMIC DNA]</scope>
    <source>
        <strain evidence="3">DSM 26471</strain>
    </source>
</reference>
<dbReference type="STRING" id="588602.SAMN04487991_1667"/>
<protein>
    <submittedName>
        <fullName evidence="2">Dienelactone hydrolase</fullName>
    </submittedName>
</protein>
<dbReference type="InterPro" id="IPR050261">
    <property type="entry name" value="FrsA_esterase"/>
</dbReference>
<dbReference type="EMBL" id="FORH01000002">
    <property type="protein sequence ID" value="SFJ20444.1"/>
    <property type="molecule type" value="Genomic_DNA"/>
</dbReference>
<evidence type="ECO:0000313" key="2">
    <source>
        <dbReference type="EMBL" id="SFJ20444.1"/>
    </source>
</evidence>
<dbReference type="OrthoDB" id="9787933at2"/>
<dbReference type="PANTHER" id="PTHR22946">
    <property type="entry name" value="DIENELACTONE HYDROLASE DOMAIN-CONTAINING PROTEIN-RELATED"/>
    <property type="match status" value="1"/>
</dbReference>
<accession>A0A1I3PFJ8</accession>
<dbReference type="RefSeq" id="WP_090059892.1">
    <property type="nucleotide sequence ID" value="NZ_FORH01000002.1"/>
</dbReference>
<dbReference type="Gene3D" id="3.40.50.1820">
    <property type="entry name" value="alpha/beta hydrolase"/>
    <property type="match status" value="1"/>
</dbReference>
<keyword evidence="2" id="KW-0378">Hydrolase</keyword>
<evidence type="ECO:0000313" key="3">
    <source>
        <dbReference type="Proteomes" id="UP000199630"/>
    </source>
</evidence>
<organism evidence="2 3">
    <name type="scientific">Celeribacter neptunius</name>
    <dbReference type="NCBI Taxonomy" id="588602"/>
    <lineage>
        <taxon>Bacteria</taxon>
        <taxon>Pseudomonadati</taxon>
        <taxon>Pseudomonadota</taxon>
        <taxon>Alphaproteobacteria</taxon>
        <taxon>Rhodobacterales</taxon>
        <taxon>Roseobacteraceae</taxon>
        <taxon>Celeribacter</taxon>
    </lineage>
</organism>
<gene>
    <name evidence="2" type="ORF">SAMN04487991_1667</name>
</gene>
<dbReference type="InterPro" id="IPR029058">
    <property type="entry name" value="AB_hydrolase_fold"/>
</dbReference>
<name>A0A1I3PFJ8_9RHOB</name>
<dbReference type="AlphaFoldDB" id="A0A1I3PFJ8"/>
<dbReference type="Proteomes" id="UP000199630">
    <property type="component" value="Unassembled WGS sequence"/>
</dbReference>
<dbReference type="InterPro" id="IPR002925">
    <property type="entry name" value="Dienelactn_hydro"/>
</dbReference>
<proteinExistence type="predicted"/>
<dbReference type="Pfam" id="PF01738">
    <property type="entry name" value="DLH"/>
    <property type="match status" value="1"/>
</dbReference>
<dbReference type="GO" id="GO:0016787">
    <property type="term" value="F:hydrolase activity"/>
    <property type="evidence" value="ECO:0007669"/>
    <property type="project" value="UniProtKB-KW"/>
</dbReference>
<dbReference type="SUPFAM" id="SSF53474">
    <property type="entry name" value="alpha/beta-Hydrolases"/>
    <property type="match status" value="1"/>
</dbReference>
<feature type="domain" description="Dienelactone hydrolase" evidence="1">
    <location>
        <begin position="34"/>
        <end position="242"/>
    </location>
</feature>